<dbReference type="PANTHER" id="PTHR35567:SF1">
    <property type="entry name" value="CONSERVED FUNGAL PROTEIN (AFU_ORTHOLOGUE AFUA_1G14230)"/>
    <property type="match status" value="1"/>
</dbReference>
<dbReference type="Proteomes" id="UP000070501">
    <property type="component" value="Unassembled WGS sequence"/>
</dbReference>
<dbReference type="EMBL" id="KQ964248">
    <property type="protein sequence ID" value="KXJ92831.1"/>
    <property type="molecule type" value="Genomic_DNA"/>
</dbReference>
<dbReference type="OrthoDB" id="1859733at2759"/>
<accession>A0A136J6M5</accession>
<sequence>MKLSIFTTLAAASSALAAPTWPAINPASLSSGGLEHISEYFNLLADKISKGPGRGGPNGPLVQTCDLSKATLPQAPVPLEPPSAGLVLKHVAVGRGTQNYTCDTANPSAAPVANGAMATLFNASCVAASYPDIASKLSALALQFDLSAFPTSGDESVRMGPSNLLVSGNHFFLDGKTPYFSLDTKNFGKLGHATFAKKSGTDAPADAPKGLKGEKAVAWLKLVAGGSEAVRIQATGGLEEVYRVETAGGSPPATCQGMPATFEVQYATQYWFYAK</sequence>
<evidence type="ECO:0000313" key="2">
    <source>
        <dbReference type="EMBL" id="KXJ92831.1"/>
    </source>
</evidence>
<organism evidence="2 3">
    <name type="scientific">Microdochium bolleyi</name>
    <dbReference type="NCBI Taxonomy" id="196109"/>
    <lineage>
        <taxon>Eukaryota</taxon>
        <taxon>Fungi</taxon>
        <taxon>Dikarya</taxon>
        <taxon>Ascomycota</taxon>
        <taxon>Pezizomycotina</taxon>
        <taxon>Sordariomycetes</taxon>
        <taxon>Xylariomycetidae</taxon>
        <taxon>Xylariales</taxon>
        <taxon>Microdochiaceae</taxon>
        <taxon>Microdochium</taxon>
    </lineage>
</organism>
<evidence type="ECO:0000313" key="3">
    <source>
        <dbReference type="Proteomes" id="UP000070501"/>
    </source>
</evidence>
<dbReference type="InParanoid" id="A0A136J6M5"/>
<feature type="chain" id="PRO_5007293563" evidence="1">
    <location>
        <begin position="18"/>
        <end position="275"/>
    </location>
</feature>
<keyword evidence="1" id="KW-0732">Signal</keyword>
<name>A0A136J6M5_9PEZI</name>
<dbReference type="Pfam" id="PF11937">
    <property type="entry name" value="DUF3455"/>
    <property type="match status" value="1"/>
</dbReference>
<feature type="signal peptide" evidence="1">
    <location>
        <begin position="1"/>
        <end position="17"/>
    </location>
</feature>
<evidence type="ECO:0000256" key="1">
    <source>
        <dbReference type="SAM" id="SignalP"/>
    </source>
</evidence>
<proteinExistence type="predicted"/>
<dbReference type="PANTHER" id="PTHR35567">
    <property type="entry name" value="MALATE DEHYDROGENASE (AFU_ORTHOLOGUE AFUA_2G13800)"/>
    <property type="match status" value="1"/>
</dbReference>
<dbReference type="AlphaFoldDB" id="A0A136J6M5"/>
<gene>
    <name evidence="2" type="ORF">Micbo1qcDRAFT_160660</name>
</gene>
<protein>
    <submittedName>
        <fullName evidence="2">Malate dehydrogenase</fullName>
    </submittedName>
</protein>
<keyword evidence="3" id="KW-1185">Reference proteome</keyword>
<reference evidence="3" key="1">
    <citation type="submission" date="2016-02" db="EMBL/GenBank/DDBJ databases">
        <title>Draft genome sequence of Microdochium bolleyi, a fungal endophyte of beachgrass.</title>
        <authorList>
            <consortium name="DOE Joint Genome Institute"/>
            <person name="David A.S."/>
            <person name="May G."/>
            <person name="Haridas S."/>
            <person name="Lim J."/>
            <person name="Wang M."/>
            <person name="Labutti K."/>
            <person name="Lipzen A."/>
            <person name="Barry K."/>
            <person name="Grigoriev I.V."/>
        </authorList>
    </citation>
    <scope>NUCLEOTIDE SEQUENCE [LARGE SCALE GENOMIC DNA]</scope>
    <source>
        <strain evidence="3">J235TASD1</strain>
    </source>
</reference>
<dbReference type="InterPro" id="IPR021851">
    <property type="entry name" value="DUF3455"/>
</dbReference>